<dbReference type="RefSeq" id="XP_013238303.1">
    <property type="nucleotide sequence ID" value="XM_013382849.1"/>
</dbReference>
<reference evidence="5 6" key="1">
    <citation type="submission" date="2014-04" db="EMBL/GenBank/DDBJ databases">
        <title>A new species of microsporidia sheds light on the evolution of extreme parasitism.</title>
        <authorList>
            <person name="Haag K.L."/>
            <person name="James T.Y."/>
            <person name="Larsson R."/>
            <person name="Schaer T.M."/>
            <person name="Refardt D."/>
            <person name="Pombert J.-F."/>
            <person name="Ebert D."/>
        </authorList>
    </citation>
    <scope>NUCLEOTIDE SEQUENCE [LARGE SCALE GENOMIC DNA]</scope>
    <source>
        <strain evidence="5 6">UGP3</strain>
        <tissue evidence="5">Spores</tissue>
    </source>
</reference>
<proteinExistence type="inferred from homology"/>
<comment type="caution">
    <text evidence="5">The sequence shown here is derived from an EMBL/GenBank/DDBJ whole genome shotgun (WGS) entry which is preliminary data.</text>
</comment>
<dbReference type="GeneID" id="25259273"/>
<dbReference type="HOGENOM" id="CLU_007884_10_2_1"/>
<dbReference type="Gene3D" id="3.30.1360.120">
    <property type="entry name" value="Probable tRNA modification gtpase trme, domain 1"/>
    <property type="match status" value="1"/>
</dbReference>
<dbReference type="PANTHER" id="PTHR43757:SF2">
    <property type="entry name" value="AMINOMETHYLTRANSFERASE, MITOCHONDRIAL"/>
    <property type="match status" value="1"/>
</dbReference>
<dbReference type="PANTHER" id="PTHR43757">
    <property type="entry name" value="AMINOMETHYLTRANSFERASE"/>
    <property type="match status" value="1"/>
</dbReference>
<dbReference type="Pfam" id="PF08669">
    <property type="entry name" value="GCV_T_C"/>
    <property type="match status" value="1"/>
</dbReference>
<keyword evidence="5" id="KW-0489">Methyltransferase</keyword>
<dbReference type="SUPFAM" id="SSF103025">
    <property type="entry name" value="Folate-binding domain"/>
    <property type="match status" value="1"/>
</dbReference>
<feature type="domain" description="Aminomethyltransferase C-terminal" evidence="4">
    <location>
        <begin position="295"/>
        <end position="366"/>
    </location>
</feature>
<comment type="similarity">
    <text evidence="1">Belongs to the GcvT family.</text>
</comment>
<evidence type="ECO:0000259" key="3">
    <source>
        <dbReference type="Pfam" id="PF01571"/>
    </source>
</evidence>
<protein>
    <submittedName>
        <fullName evidence="5">Aminomethyltransferase</fullName>
    </submittedName>
</protein>
<sequence>MRAITPLISGCDIFEDMKLSPFHSMHVSRDAHMTPFYDWRLPLSFSPNFSPLEEAREARRGALIFDISHMNRISITGRSAIALVSKITRSNVEMKDFFRYSLILSDHCFIIDDAMIHASHKQVLLVCNASQKQSVHARIQETISQLALQNESIQWKEHTTPSIAIQGKKFALTKGPKAKEILQDLVQNSENIYFGQIAPIPGVGTLARTGYSGEDGFEGVSFCEHAIGKYQFLKWAGLGARNILRLEAGLPLSGVDFSSNRRGSLAEFVTPKRAGLSWAVSEMSSVELDDPYKRTGFILDSVIPAKEGAPINELTGHKVGEITSSCPSPTLGKTIAMGYLHVSAKGPFVVPVGASFSAHATKVTLPFIPHSFYRKSPAS</sequence>
<keyword evidence="6" id="KW-1185">Reference proteome</keyword>
<dbReference type="VEuPathDB" id="MicrosporidiaDB:DI09_25p90"/>
<feature type="domain" description="GCVT N-terminal" evidence="3">
    <location>
        <begin position="22"/>
        <end position="281"/>
    </location>
</feature>
<dbReference type="InterPro" id="IPR028896">
    <property type="entry name" value="GcvT/YgfZ/DmdA"/>
</dbReference>
<dbReference type="Proteomes" id="UP000029725">
    <property type="component" value="Unassembled WGS sequence"/>
</dbReference>
<evidence type="ECO:0000256" key="1">
    <source>
        <dbReference type="ARBA" id="ARBA00008609"/>
    </source>
</evidence>
<evidence type="ECO:0000313" key="6">
    <source>
        <dbReference type="Proteomes" id="UP000029725"/>
    </source>
</evidence>
<gene>
    <name evidence="5" type="ORF">DI09_25p90</name>
</gene>
<dbReference type="PIRSF" id="PIRSF006487">
    <property type="entry name" value="GcvT"/>
    <property type="match status" value="1"/>
</dbReference>
<dbReference type="GO" id="GO:0008168">
    <property type="term" value="F:methyltransferase activity"/>
    <property type="evidence" value="ECO:0007669"/>
    <property type="project" value="UniProtKB-KW"/>
</dbReference>
<dbReference type="InterPro" id="IPR006222">
    <property type="entry name" value="GCVT_N"/>
</dbReference>
<dbReference type="AlphaFoldDB" id="A0A098VSV0"/>
<dbReference type="EMBL" id="JMKJ01000177">
    <property type="protein sequence ID" value="KGG51849.1"/>
    <property type="molecule type" value="Genomic_DNA"/>
</dbReference>
<name>A0A098VSV0_9MICR</name>
<feature type="binding site" evidence="2">
    <location>
        <position position="218"/>
    </location>
    <ligand>
        <name>substrate</name>
    </ligand>
</feature>
<organism evidence="5 6">
    <name type="scientific">Mitosporidium daphniae</name>
    <dbReference type="NCBI Taxonomy" id="1485682"/>
    <lineage>
        <taxon>Eukaryota</taxon>
        <taxon>Fungi</taxon>
        <taxon>Fungi incertae sedis</taxon>
        <taxon>Microsporidia</taxon>
        <taxon>Mitosporidium</taxon>
    </lineage>
</organism>
<dbReference type="InterPro" id="IPR029043">
    <property type="entry name" value="GcvT/YgfZ_C"/>
</dbReference>
<evidence type="ECO:0000259" key="4">
    <source>
        <dbReference type="Pfam" id="PF08669"/>
    </source>
</evidence>
<accession>A0A098VSV0</accession>
<dbReference type="Gene3D" id="2.40.30.110">
    <property type="entry name" value="Aminomethyltransferase beta-barrel domains"/>
    <property type="match status" value="1"/>
</dbReference>
<evidence type="ECO:0000256" key="2">
    <source>
        <dbReference type="PIRSR" id="PIRSR006487-1"/>
    </source>
</evidence>
<keyword evidence="5" id="KW-0808">Transferase</keyword>
<dbReference type="GO" id="GO:0032259">
    <property type="term" value="P:methylation"/>
    <property type="evidence" value="ECO:0007669"/>
    <property type="project" value="UniProtKB-KW"/>
</dbReference>
<dbReference type="InterPro" id="IPR027266">
    <property type="entry name" value="TrmE/GcvT-like"/>
</dbReference>
<dbReference type="Gene3D" id="3.30.70.1400">
    <property type="entry name" value="Aminomethyltransferase beta-barrel domains"/>
    <property type="match status" value="1"/>
</dbReference>
<dbReference type="OrthoDB" id="10263536at2759"/>
<evidence type="ECO:0000313" key="5">
    <source>
        <dbReference type="EMBL" id="KGG51849.1"/>
    </source>
</evidence>
<dbReference type="InterPro" id="IPR013977">
    <property type="entry name" value="GcvT_C"/>
</dbReference>
<dbReference type="Pfam" id="PF01571">
    <property type="entry name" value="GCV_T"/>
    <property type="match status" value="1"/>
</dbReference>
<dbReference type="SUPFAM" id="SSF101790">
    <property type="entry name" value="Aminomethyltransferase beta-barrel domain"/>
    <property type="match status" value="1"/>
</dbReference>